<dbReference type="InterPro" id="IPR007253">
    <property type="entry name" value="Cell_wall-bd_2"/>
</dbReference>
<keyword evidence="1" id="KW-0732">Signal</keyword>
<protein>
    <recommendedName>
        <fullName evidence="4">Cell wall-binding repeat-containing protein</fullName>
    </recommendedName>
</protein>
<dbReference type="Proteomes" id="UP001501196">
    <property type="component" value="Unassembled WGS sequence"/>
</dbReference>
<organism evidence="2 3">
    <name type="scientific">Agromyces tropicus</name>
    <dbReference type="NCBI Taxonomy" id="555371"/>
    <lineage>
        <taxon>Bacteria</taxon>
        <taxon>Bacillati</taxon>
        <taxon>Actinomycetota</taxon>
        <taxon>Actinomycetes</taxon>
        <taxon>Micrococcales</taxon>
        <taxon>Microbacteriaceae</taxon>
        <taxon>Agromyces</taxon>
    </lineage>
</organism>
<keyword evidence="3" id="KW-1185">Reference proteome</keyword>
<feature type="chain" id="PRO_5046847198" description="Cell wall-binding repeat-containing protein" evidence="1">
    <location>
        <begin position="32"/>
        <end position="502"/>
    </location>
</feature>
<comment type="caution">
    <text evidence="2">The sequence shown here is derived from an EMBL/GenBank/DDBJ whole genome shotgun (WGS) entry which is preliminary data.</text>
</comment>
<evidence type="ECO:0000313" key="2">
    <source>
        <dbReference type="EMBL" id="GAA2033756.1"/>
    </source>
</evidence>
<dbReference type="Pfam" id="PF04122">
    <property type="entry name" value="CW_binding_2"/>
    <property type="match status" value="3"/>
</dbReference>
<dbReference type="RefSeq" id="WP_344371830.1">
    <property type="nucleotide sequence ID" value="NZ_BAAAPW010000002.1"/>
</dbReference>
<dbReference type="EMBL" id="BAAAPW010000002">
    <property type="protein sequence ID" value="GAA2033756.1"/>
    <property type="molecule type" value="Genomic_DNA"/>
</dbReference>
<reference evidence="3" key="1">
    <citation type="journal article" date="2019" name="Int. J. Syst. Evol. Microbiol.">
        <title>The Global Catalogue of Microorganisms (GCM) 10K type strain sequencing project: providing services to taxonomists for standard genome sequencing and annotation.</title>
        <authorList>
            <consortium name="The Broad Institute Genomics Platform"/>
            <consortium name="The Broad Institute Genome Sequencing Center for Infectious Disease"/>
            <person name="Wu L."/>
            <person name="Ma J."/>
        </authorList>
    </citation>
    <scope>NUCLEOTIDE SEQUENCE [LARGE SCALE GENOMIC DNA]</scope>
    <source>
        <strain evidence="3">JCM 15672</strain>
    </source>
</reference>
<feature type="signal peptide" evidence="1">
    <location>
        <begin position="1"/>
        <end position="31"/>
    </location>
</feature>
<evidence type="ECO:0000256" key="1">
    <source>
        <dbReference type="SAM" id="SignalP"/>
    </source>
</evidence>
<evidence type="ECO:0000313" key="3">
    <source>
        <dbReference type="Proteomes" id="UP001501196"/>
    </source>
</evidence>
<gene>
    <name evidence="2" type="ORF">GCM10009819_17310</name>
</gene>
<dbReference type="Gene3D" id="3.40.50.12090">
    <property type="match status" value="1"/>
</dbReference>
<proteinExistence type="predicted"/>
<dbReference type="InterPro" id="IPR013783">
    <property type="entry name" value="Ig-like_fold"/>
</dbReference>
<accession>A0ABP5FZ15</accession>
<sequence>MDPRPMAGLRRTAVLATTLALLTAGISPAIASDEPTPPDLRPAPAVADALVDDVPEQLRAGDDSAVAFAQRSLEVGGAPSASAEALAVDGTASIGGRITYWSAGSGGRSLAGAAVEAWAEAADGTGAWNLVADAVTDASGAYAITGLPAGSYLVNVYDPRAGTPLIPEFYEDAQYTDLATLVTVADGQAATGVDEELEPLMKGRIAGQDRFETAVAASRAGFEPGVPCVWIANGLAFPDALSAGPAAARCGGPLLLVPGTRVPSSVIAELKRLKPAKIVVAGGTGAVSSSVETTLRSLAPSFTRYAGTDRYDTSRKIVAGAFGTSPAVWVASGANFPDALSASGAAAAIGIPVLIVPGTRSGLDSAATRALTSLDADVVAIAGGTGAISSGIQRAIQALPTGPEVHRFGGADRYATAYLIVDAVWGGGWSPYAFFASGRNFPDALAAAPLAGWIGAPLYITPDSCTSSAVQQHVASVGVAEGYVMGYYQPVWYSGWTPFRTC</sequence>
<evidence type="ECO:0008006" key="4">
    <source>
        <dbReference type="Google" id="ProtNLM"/>
    </source>
</evidence>
<dbReference type="InterPro" id="IPR051922">
    <property type="entry name" value="Bact_Sporulation_Assoc"/>
</dbReference>
<dbReference type="SUPFAM" id="SSF117074">
    <property type="entry name" value="Hypothetical protein PA1324"/>
    <property type="match status" value="1"/>
</dbReference>
<name>A0ABP5FZ15_9MICO</name>
<dbReference type="PANTHER" id="PTHR30032">
    <property type="entry name" value="N-ACETYLMURAMOYL-L-ALANINE AMIDASE-RELATED"/>
    <property type="match status" value="1"/>
</dbReference>
<dbReference type="PANTHER" id="PTHR30032:SF8">
    <property type="entry name" value="GERMINATION-SPECIFIC N-ACETYLMURAMOYL-L-ALANINE AMIDASE"/>
    <property type="match status" value="1"/>
</dbReference>
<dbReference type="Gene3D" id="2.60.40.10">
    <property type="entry name" value="Immunoglobulins"/>
    <property type="match status" value="1"/>
</dbReference>